<dbReference type="InterPro" id="IPR001646">
    <property type="entry name" value="5peptide_repeat"/>
</dbReference>
<sequence length="349" mass="38665">MAGLIDDDERQRLAGLKDGEGKPRFSPEELKPYSDKEKAGLLLTFNARRNKALPEGPIDFRNTDFLCIFSAAGFLFSDTVSFNGAIFSNWATFEGAIFSGAADFVGVTFSHFSLFFGATFSDSGDFDGVTFSDAANFAGVIFSSQAHFINTSFTGRTSFADCKFKTDPPDLRGADLHEASEWHGVTWPPIPENTEQAQAHLYAYEHLKKEMERLKKHEDEHVFFTRELRCREVIAGFPRHLVSRLYGGLSAYGWSILRPLQAMLALWAAGLMVLWPLGGPDYSALAQHTAMGLSFANLFALLPLRKEVFATTLETLSPLAHVVSAGQMLAGIVLLFLLGLALRNRFRMK</sequence>
<feature type="transmembrane region" description="Helical" evidence="2">
    <location>
        <begin position="322"/>
        <end position="342"/>
    </location>
</feature>
<gene>
    <name evidence="3" type="ORF">A4S15_08030</name>
</gene>
<keyword evidence="2" id="KW-1133">Transmembrane helix</keyword>
<dbReference type="STRING" id="1827387.A4S15_08030"/>
<feature type="compositionally biased region" description="Basic and acidic residues" evidence="1">
    <location>
        <begin position="9"/>
        <end position="31"/>
    </location>
</feature>
<protein>
    <recommendedName>
        <fullName evidence="5">Pentapeptide repeat-containing protein</fullName>
    </recommendedName>
</protein>
<dbReference type="AlphaFoldDB" id="A0A1W9HYC0"/>
<evidence type="ECO:0008006" key="5">
    <source>
        <dbReference type="Google" id="ProtNLM"/>
    </source>
</evidence>
<dbReference type="Pfam" id="PF13576">
    <property type="entry name" value="Pentapeptide_3"/>
    <property type="match status" value="1"/>
</dbReference>
<comment type="caution">
    <text evidence="3">The sequence shown here is derived from an EMBL/GenBank/DDBJ whole genome shotgun (WGS) entry which is preliminary data.</text>
</comment>
<dbReference type="Proteomes" id="UP000192872">
    <property type="component" value="Unassembled WGS sequence"/>
</dbReference>
<evidence type="ECO:0000256" key="2">
    <source>
        <dbReference type="SAM" id="Phobius"/>
    </source>
</evidence>
<feature type="region of interest" description="Disordered" evidence="1">
    <location>
        <begin position="1"/>
        <end position="31"/>
    </location>
</feature>
<evidence type="ECO:0000256" key="1">
    <source>
        <dbReference type="SAM" id="MobiDB-lite"/>
    </source>
</evidence>
<name>A0A1W9HYC0_9HYPH</name>
<accession>A0A1W9HYC0</accession>
<reference evidence="3 4" key="1">
    <citation type="journal article" date="2017" name="Water Res.">
        <title>Comammox in drinking water systems.</title>
        <authorList>
            <person name="Wang Y."/>
            <person name="Ma L."/>
            <person name="Mao Y."/>
            <person name="Jiang X."/>
            <person name="Xia Y."/>
            <person name="Yu K."/>
            <person name="Li B."/>
            <person name="Zhang T."/>
        </authorList>
    </citation>
    <scope>NUCLEOTIDE SEQUENCE [LARGE SCALE GENOMIC DNA]</scope>
    <source>
        <strain evidence="3">SG_bin8</strain>
    </source>
</reference>
<keyword evidence="2" id="KW-0812">Transmembrane</keyword>
<proteinExistence type="predicted"/>
<dbReference type="EMBL" id="LWDL01000013">
    <property type="protein sequence ID" value="OQW52317.1"/>
    <property type="molecule type" value="Genomic_DNA"/>
</dbReference>
<evidence type="ECO:0000313" key="4">
    <source>
        <dbReference type="Proteomes" id="UP000192872"/>
    </source>
</evidence>
<organism evidence="3 4">
    <name type="scientific">Candidatus Raskinella chloraquaticus</name>
    <dbReference type="NCBI Taxonomy" id="1951219"/>
    <lineage>
        <taxon>Bacteria</taxon>
        <taxon>Pseudomonadati</taxon>
        <taxon>Pseudomonadota</taxon>
        <taxon>Alphaproteobacteria</taxon>
        <taxon>Hyphomicrobiales</taxon>
        <taxon>Phreatobacteraceae</taxon>
        <taxon>Candidatus Raskinella</taxon>
    </lineage>
</organism>
<dbReference type="Gene3D" id="2.160.20.80">
    <property type="entry name" value="E3 ubiquitin-protein ligase SopA"/>
    <property type="match status" value="1"/>
</dbReference>
<keyword evidence="2" id="KW-0472">Membrane</keyword>
<evidence type="ECO:0000313" key="3">
    <source>
        <dbReference type="EMBL" id="OQW52317.1"/>
    </source>
</evidence>